<dbReference type="AlphaFoldDB" id="A0A1W1E247"/>
<keyword evidence="1" id="KW-0282">Flagellum</keyword>
<keyword evidence="1" id="KW-0966">Cell projection</keyword>
<organism evidence="1">
    <name type="scientific">hydrothermal vent metagenome</name>
    <dbReference type="NCBI Taxonomy" id="652676"/>
    <lineage>
        <taxon>unclassified sequences</taxon>
        <taxon>metagenomes</taxon>
        <taxon>ecological metagenomes</taxon>
    </lineage>
</organism>
<sequence>MDDVIVGAHRTKLNSEGSVITGKSYVLFGKTNGTAIDLGDIASASGTGGFVINGENNDDESGYYAH</sequence>
<name>A0A1W1E247_9ZZZZ</name>
<accession>A0A1W1E247</accession>
<dbReference type="EMBL" id="FPIA01000008">
    <property type="protein sequence ID" value="SFV88044.1"/>
    <property type="molecule type" value="Genomic_DNA"/>
</dbReference>
<evidence type="ECO:0000313" key="1">
    <source>
        <dbReference type="EMBL" id="SFV88044.1"/>
    </source>
</evidence>
<proteinExistence type="predicted"/>
<gene>
    <name evidence="1" type="ORF">MNB_SUP05-SYMBIONT-7-285</name>
</gene>
<keyword evidence="1" id="KW-0969">Cilium</keyword>
<protein>
    <submittedName>
        <fullName evidence="1">Flagellar hook-length control protein FliK</fullName>
    </submittedName>
</protein>
<reference evidence="1" key="1">
    <citation type="submission" date="2016-10" db="EMBL/GenBank/DDBJ databases">
        <authorList>
            <person name="de Groot N.N."/>
        </authorList>
    </citation>
    <scope>NUCLEOTIDE SEQUENCE</scope>
</reference>